<dbReference type="EMBL" id="PTJA01000008">
    <property type="protein sequence ID" value="PPK79829.1"/>
    <property type="molecule type" value="Genomic_DNA"/>
</dbReference>
<feature type="transmembrane region" description="Helical" evidence="4">
    <location>
        <begin position="39"/>
        <end position="57"/>
    </location>
</feature>
<dbReference type="GO" id="GO:0000155">
    <property type="term" value="F:phosphorelay sensor kinase activity"/>
    <property type="evidence" value="ECO:0007669"/>
    <property type="project" value="InterPro"/>
</dbReference>
<dbReference type="InterPro" id="IPR036890">
    <property type="entry name" value="HATPase_C_sf"/>
</dbReference>
<evidence type="ECO:0000259" key="5">
    <source>
        <dbReference type="Pfam" id="PF14501"/>
    </source>
</evidence>
<evidence type="ECO:0000256" key="1">
    <source>
        <dbReference type="ARBA" id="ARBA00022553"/>
    </source>
</evidence>
<keyword evidence="4" id="KW-1133">Transmembrane helix</keyword>
<dbReference type="SUPFAM" id="SSF55874">
    <property type="entry name" value="ATPase domain of HSP90 chaperone/DNA topoisomerase II/histidine kinase"/>
    <property type="match status" value="1"/>
</dbReference>
<dbReference type="CDD" id="cd16935">
    <property type="entry name" value="HATPase_AgrC-ComD-like"/>
    <property type="match status" value="1"/>
</dbReference>
<dbReference type="PANTHER" id="PTHR40448">
    <property type="entry name" value="TWO-COMPONENT SENSOR HISTIDINE KINASE"/>
    <property type="match status" value="1"/>
</dbReference>
<dbReference type="PANTHER" id="PTHR40448:SF1">
    <property type="entry name" value="TWO-COMPONENT SENSOR HISTIDINE KINASE"/>
    <property type="match status" value="1"/>
</dbReference>
<evidence type="ECO:0000313" key="7">
    <source>
        <dbReference type="Proteomes" id="UP000237749"/>
    </source>
</evidence>
<feature type="transmembrane region" description="Helical" evidence="4">
    <location>
        <begin position="165"/>
        <end position="186"/>
    </location>
</feature>
<proteinExistence type="predicted"/>
<feature type="domain" description="Sensor histidine kinase NatK-like C-terminal" evidence="5">
    <location>
        <begin position="298"/>
        <end position="403"/>
    </location>
</feature>
<sequence length="409" mass="46438">MLKCRFHKLLTFIGVVIFSIASNFININCRLALIFPQELFYFITSLLMIWVLFQASTGKKVMLAIFTDGLGYTCNFVFLPLIQFLSKNIIDNSSAYDMAYKLCDTLSSLLYAAILEWVGRKCRNLHGEITMPENLFLLILCFFTRQTVIYYGWNQIQYNNTLLSNMLATAVATGGVSLITFSSYYADRKLSLHLANEKNAILEKRIAAWKEEEKQLSGFRHDFKNHMLCLRNLLSVNKNEEAFNYLDCITGTFNTFYPDYSSGNAYADAIIREKLALARAWEIRLDPDFIFPSSDLINPSDLCIILSNALDNALEACQKLTDRNDPPRITAVSCVQRSFLMIEITNPVPHTASPGISPFLSSKEDPHLHGIGLSNIRDAVERCNGTMDISISEELFHFCVMIQLFPPSH</sequence>
<dbReference type="InterPro" id="IPR016120">
    <property type="entry name" value="Sig_transdc_His_kin_SpoOB"/>
</dbReference>
<keyword evidence="4" id="KW-0812">Transmembrane</keyword>
<dbReference type="Pfam" id="PF14501">
    <property type="entry name" value="HATPase_c_5"/>
    <property type="match status" value="1"/>
</dbReference>
<keyword evidence="1" id="KW-0597">Phosphoprotein</keyword>
<dbReference type="GO" id="GO:0042802">
    <property type="term" value="F:identical protein binding"/>
    <property type="evidence" value="ECO:0007669"/>
    <property type="project" value="TreeGrafter"/>
</dbReference>
<organism evidence="6 7">
    <name type="scientific">Lacrimispora xylanisolvens</name>
    <dbReference type="NCBI Taxonomy" id="384636"/>
    <lineage>
        <taxon>Bacteria</taxon>
        <taxon>Bacillati</taxon>
        <taxon>Bacillota</taxon>
        <taxon>Clostridia</taxon>
        <taxon>Lachnospirales</taxon>
        <taxon>Lachnospiraceae</taxon>
        <taxon>Lacrimispora</taxon>
    </lineage>
</organism>
<accession>A0A2S6HQD8</accession>
<protein>
    <submittedName>
        <fullName evidence="6">GHKL domain-containing protein</fullName>
    </submittedName>
</protein>
<name>A0A2S6HQD8_9FIRM</name>
<dbReference type="SUPFAM" id="SSF55890">
    <property type="entry name" value="Sporulation response regulatory protein Spo0B"/>
    <property type="match status" value="1"/>
</dbReference>
<dbReference type="RefSeq" id="WP_104437736.1">
    <property type="nucleotide sequence ID" value="NZ_PTJA01000008.1"/>
</dbReference>
<dbReference type="AlphaFoldDB" id="A0A2S6HQD8"/>
<evidence type="ECO:0000256" key="3">
    <source>
        <dbReference type="ARBA" id="ARBA00022777"/>
    </source>
</evidence>
<keyword evidence="3" id="KW-0418">Kinase</keyword>
<keyword evidence="7" id="KW-1185">Reference proteome</keyword>
<reference evidence="6 7" key="1">
    <citation type="submission" date="2018-02" db="EMBL/GenBank/DDBJ databases">
        <title>Genomic Encyclopedia of Archaeal and Bacterial Type Strains, Phase II (KMG-II): from individual species to whole genera.</title>
        <authorList>
            <person name="Goeker M."/>
        </authorList>
    </citation>
    <scope>NUCLEOTIDE SEQUENCE [LARGE SCALE GENOMIC DNA]</scope>
    <source>
        <strain evidence="6 7">DSM 3808</strain>
    </source>
</reference>
<keyword evidence="2" id="KW-0808">Transferase</keyword>
<evidence type="ECO:0000313" key="6">
    <source>
        <dbReference type="EMBL" id="PPK79829.1"/>
    </source>
</evidence>
<keyword evidence="4" id="KW-0472">Membrane</keyword>
<feature type="transmembrane region" description="Helical" evidence="4">
    <location>
        <begin position="9"/>
        <end position="27"/>
    </location>
</feature>
<evidence type="ECO:0000256" key="4">
    <source>
        <dbReference type="SAM" id="Phobius"/>
    </source>
</evidence>
<gene>
    <name evidence="6" type="ORF">BXY41_10854</name>
</gene>
<feature type="transmembrane region" description="Helical" evidence="4">
    <location>
        <begin position="135"/>
        <end position="153"/>
    </location>
</feature>
<dbReference type="InterPro" id="IPR032834">
    <property type="entry name" value="NatK-like_C"/>
</dbReference>
<feature type="transmembrane region" description="Helical" evidence="4">
    <location>
        <begin position="69"/>
        <end position="86"/>
    </location>
</feature>
<dbReference type="Gene3D" id="3.30.565.10">
    <property type="entry name" value="Histidine kinase-like ATPase, C-terminal domain"/>
    <property type="match status" value="1"/>
</dbReference>
<dbReference type="Proteomes" id="UP000237749">
    <property type="component" value="Unassembled WGS sequence"/>
</dbReference>
<evidence type="ECO:0000256" key="2">
    <source>
        <dbReference type="ARBA" id="ARBA00022679"/>
    </source>
</evidence>
<comment type="caution">
    <text evidence="6">The sequence shown here is derived from an EMBL/GenBank/DDBJ whole genome shotgun (WGS) entry which is preliminary data.</text>
</comment>
<dbReference type="OrthoDB" id="358728at2"/>